<dbReference type="Proteomes" id="UP000599009">
    <property type="component" value="Unassembled WGS sequence"/>
</dbReference>
<gene>
    <name evidence="1" type="ORF">GCM10011394_17360</name>
</gene>
<dbReference type="RefSeq" id="WP_132984717.1">
    <property type="nucleotide sequence ID" value="NZ_BMME01000001.1"/>
</dbReference>
<comment type="caution">
    <text evidence="1">The sequence shown here is derived from an EMBL/GenBank/DDBJ whole genome shotgun (WGS) entry which is preliminary data.</text>
</comment>
<evidence type="ECO:0000313" key="2">
    <source>
        <dbReference type="Proteomes" id="UP000599009"/>
    </source>
</evidence>
<proteinExistence type="predicted"/>
<name>A0ABQ2EDX7_9GAMM</name>
<keyword evidence="2" id="KW-1185">Reference proteome</keyword>
<reference evidence="2" key="1">
    <citation type="journal article" date="2019" name="Int. J. Syst. Evol. Microbiol.">
        <title>The Global Catalogue of Microorganisms (GCM) 10K type strain sequencing project: providing services to taxonomists for standard genome sequencing and annotation.</title>
        <authorList>
            <consortium name="The Broad Institute Genomics Platform"/>
            <consortium name="The Broad Institute Genome Sequencing Center for Infectious Disease"/>
            <person name="Wu L."/>
            <person name="Ma J."/>
        </authorList>
    </citation>
    <scope>NUCLEOTIDE SEQUENCE [LARGE SCALE GENOMIC DNA]</scope>
    <source>
        <strain evidence="2">CGMCC 1.8985</strain>
    </source>
</reference>
<sequence>MTRIVATIAHARRASLAGQGVLCAPGLRAWAQRHGIDLRRAACEGLPVEELERIGDAFSLRVAAIARAEREDQE</sequence>
<accession>A0ABQ2EDX7</accession>
<evidence type="ECO:0000313" key="1">
    <source>
        <dbReference type="EMBL" id="GGK08505.1"/>
    </source>
</evidence>
<organism evidence="1 2">
    <name type="scientific">Luteimonas terricola</name>
    <dbReference type="NCBI Taxonomy" id="645597"/>
    <lineage>
        <taxon>Bacteria</taxon>
        <taxon>Pseudomonadati</taxon>
        <taxon>Pseudomonadota</taxon>
        <taxon>Gammaproteobacteria</taxon>
        <taxon>Lysobacterales</taxon>
        <taxon>Lysobacteraceae</taxon>
        <taxon>Luteimonas</taxon>
    </lineage>
</organism>
<evidence type="ECO:0008006" key="3">
    <source>
        <dbReference type="Google" id="ProtNLM"/>
    </source>
</evidence>
<dbReference type="EMBL" id="BMME01000001">
    <property type="protein sequence ID" value="GGK08505.1"/>
    <property type="molecule type" value="Genomic_DNA"/>
</dbReference>
<protein>
    <recommendedName>
        <fullName evidence="3">DUF1127 domain-containing protein</fullName>
    </recommendedName>
</protein>